<dbReference type="EC" id="2.7.1.71" evidence="7"/>
<feature type="binding site" evidence="7">
    <location>
        <position position="14"/>
    </location>
    <ligand>
        <name>Mg(2+)</name>
        <dbReference type="ChEBI" id="CHEBI:18420"/>
    </ligand>
</feature>
<dbReference type="SUPFAM" id="SSF52540">
    <property type="entry name" value="P-loop containing nucleoside triphosphate hydrolases"/>
    <property type="match status" value="1"/>
</dbReference>
<keyword evidence="6 7" id="KW-0057">Aromatic amino acid biosynthesis</keyword>
<organism evidence="8 9">
    <name type="scientific">Geomesophilobacter sediminis</name>
    <dbReference type="NCBI Taxonomy" id="2798584"/>
    <lineage>
        <taxon>Bacteria</taxon>
        <taxon>Pseudomonadati</taxon>
        <taxon>Thermodesulfobacteriota</taxon>
        <taxon>Desulfuromonadia</taxon>
        <taxon>Geobacterales</taxon>
        <taxon>Geobacteraceae</taxon>
        <taxon>Geomesophilobacter</taxon>
    </lineage>
</organism>
<keyword evidence="9" id="KW-1185">Reference proteome</keyword>
<feature type="binding site" evidence="7">
    <location>
        <position position="56"/>
    </location>
    <ligand>
        <name>substrate</name>
    </ligand>
</feature>
<dbReference type="GO" id="GO:0008652">
    <property type="term" value="P:amino acid biosynthetic process"/>
    <property type="evidence" value="ECO:0007669"/>
    <property type="project" value="UniProtKB-KW"/>
</dbReference>
<dbReference type="GO" id="GO:0004765">
    <property type="term" value="F:shikimate kinase activity"/>
    <property type="evidence" value="ECO:0007669"/>
    <property type="project" value="UniProtKB-UniRule"/>
</dbReference>
<keyword evidence="1 7" id="KW-0028">Amino-acid biosynthesis</keyword>
<comment type="subunit">
    <text evidence="7">Monomer.</text>
</comment>
<feature type="binding site" evidence="7">
    <location>
        <begin position="10"/>
        <end position="15"/>
    </location>
    <ligand>
        <name>ATP</name>
        <dbReference type="ChEBI" id="CHEBI:30616"/>
    </ligand>
</feature>
<comment type="cofactor">
    <cofactor evidence="7">
        <name>Mg(2+)</name>
        <dbReference type="ChEBI" id="CHEBI:18420"/>
    </cofactor>
    <text evidence="7">Binds 1 Mg(2+) ion per subunit.</text>
</comment>
<keyword evidence="3 7" id="KW-0547">Nucleotide-binding</keyword>
<dbReference type="GO" id="GO:0000287">
    <property type="term" value="F:magnesium ion binding"/>
    <property type="evidence" value="ECO:0007669"/>
    <property type="project" value="UniProtKB-UniRule"/>
</dbReference>
<evidence type="ECO:0000313" key="9">
    <source>
        <dbReference type="Proteomes" id="UP000636888"/>
    </source>
</evidence>
<comment type="caution">
    <text evidence="8">The sequence shown here is derived from an EMBL/GenBank/DDBJ whole genome shotgun (WGS) entry which is preliminary data.</text>
</comment>
<keyword evidence="2 7" id="KW-0808">Transferase</keyword>
<reference evidence="8" key="1">
    <citation type="submission" date="2020-12" db="EMBL/GenBank/DDBJ databases">
        <title>Geomonas sp. Red875, isolated from river sediment.</title>
        <authorList>
            <person name="Xu Z."/>
            <person name="Zhang Z."/>
            <person name="Masuda Y."/>
            <person name="Itoh H."/>
            <person name="Senoo K."/>
        </authorList>
    </citation>
    <scope>NUCLEOTIDE SEQUENCE</scope>
    <source>
        <strain evidence="8">Red875</strain>
    </source>
</reference>
<comment type="catalytic activity">
    <reaction evidence="7">
        <text>shikimate + ATP = 3-phosphoshikimate + ADP + H(+)</text>
        <dbReference type="Rhea" id="RHEA:13121"/>
        <dbReference type="ChEBI" id="CHEBI:15378"/>
        <dbReference type="ChEBI" id="CHEBI:30616"/>
        <dbReference type="ChEBI" id="CHEBI:36208"/>
        <dbReference type="ChEBI" id="CHEBI:145989"/>
        <dbReference type="ChEBI" id="CHEBI:456216"/>
        <dbReference type="EC" id="2.7.1.71"/>
    </reaction>
</comment>
<feature type="binding site" evidence="7">
    <location>
        <position position="116"/>
    </location>
    <ligand>
        <name>ATP</name>
        <dbReference type="ChEBI" id="CHEBI:30616"/>
    </ligand>
</feature>
<gene>
    <name evidence="7" type="primary">aroK</name>
    <name evidence="8" type="ORF">JFN93_20570</name>
</gene>
<feature type="binding site" evidence="7">
    <location>
        <position position="32"/>
    </location>
    <ligand>
        <name>substrate</name>
    </ligand>
</feature>
<dbReference type="AlphaFoldDB" id="A0A8J7M1X0"/>
<keyword evidence="5 7" id="KW-0067">ATP-binding</keyword>
<evidence type="ECO:0000256" key="5">
    <source>
        <dbReference type="ARBA" id="ARBA00022840"/>
    </source>
</evidence>
<evidence type="ECO:0000256" key="4">
    <source>
        <dbReference type="ARBA" id="ARBA00022777"/>
    </source>
</evidence>
<comment type="subcellular location">
    <subcellularLocation>
        <location evidence="7">Cytoplasm</location>
    </subcellularLocation>
</comment>
<keyword evidence="4 7" id="KW-0418">Kinase</keyword>
<dbReference type="PANTHER" id="PTHR21087">
    <property type="entry name" value="SHIKIMATE KINASE"/>
    <property type="match status" value="1"/>
</dbReference>
<proteinExistence type="inferred from homology"/>
<dbReference type="InterPro" id="IPR000623">
    <property type="entry name" value="Shikimate_kinase/TSH1"/>
</dbReference>
<dbReference type="Pfam" id="PF01202">
    <property type="entry name" value="SKI"/>
    <property type="match status" value="1"/>
</dbReference>
<keyword evidence="7" id="KW-0460">Magnesium</keyword>
<comment type="function">
    <text evidence="7">Catalyzes the specific phosphorylation of the 3-hydroxyl group of shikimic acid using ATP as a cosubstrate.</text>
</comment>
<comment type="pathway">
    <text evidence="7">Metabolic intermediate biosynthesis; chorismate biosynthesis; chorismate from D-erythrose 4-phosphate and phosphoenolpyruvate: step 5/7.</text>
</comment>
<dbReference type="InterPro" id="IPR027417">
    <property type="entry name" value="P-loop_NTPase"/>
</dbReference>
<dbReference type="GO" id="GO:0009423">
    <property type="term" value="P:chorismate biosynthetic process"/>
    <property type="evidence" value="ECO:0007669"/>
    <property type="project" value="UniProtKB-UniRule"/>
</dbReference>
<keyword evidence="7" id="KW-0963">Cytoplasm</keyword>
<dbReference type="Proteomes" id="UP000636888">
    <property type="component" value="Unassembled WGS sequence"/>
</dbReference>
<dbReference type="UniPathway" id="UPA00053">
    <property type="reaction ID" value="UER00088"/>
</dbReference>
<feature type="binding site" evidence="7">
    <location>
        <position position="78"/>
    </location>
    <ligand>
        <name>substrate</name>
    </ligand>
</feature>
<dbReference type="PRINTS" id="PR01100">
    <property type="entry name" value="SHIKIMTKNASE"/>
</dbReference>
<dbReference type="GO" id="GO:0009073">
    <property type="term" value="P:aromatic amino acid family biosynthetic process"/>
    <property type="evidence" value="ECO:0007669"/>
    <property type="project" value="UniProtKB-KW"/>
</dbReference>
<sequence length="178" mass="19911">MNLVLIGYRGTGKSHIGRLVARQLKMRCFSMDREIEKQAGRTIPEIVADDGWTVFRDLESDMVRRLTALDHVMLDTGGGVIERPENVAALRKNSCVIWMTAGLDTIVTRISSGIHRPSLTGDKSFTDEVAEVLERRNPLYRDASHYQVSTDGREPEAIAAEIVDLWEQYRAAAGPRGK</sequence>
<protein>
    <recommendedName>
        <fullName evidence="7">Shikimate kinase</fullName>
        <shortName evidence="7">SK</shortName>
        <ecNumber evidence="7">2.7.1.71</ecNumber>
    </recommendedName>
</protein>
<dbReference type="InterPro" id="IPR031322">
    <property type="entry name" value="Shikimate/glucono_kinase"/>
</dbReference>
<dbReference type="GO" id="GO:0005829">
    <property type="term" value="C:cytosol"/>
    <property type="evidence" value="ECO:0007669"/>
    <property type="project" value="TreeGrafter"/>
</dbReference>
<dbReference type="CDD" id="cd00464">
    <property type="entry name" value="SK"/>
    <property type="match status" value="1"/>
</dbReference>
<evidence type="ECO:0000256" key="6">
    <source>
        <dbReference type="ARBA" id="ARBA00023141"/>
    </source>
</evidence>
<dbReference type="HAMAP" id="MF_00109">
    <property type="entry name" value="Shikimate_kinase"/>
    <property type="match status" value="1"/>
</dbReference>
<evidence type="ECO:0000256" key="2">
    <source>
        <dbReference type="ARBA" id="ARBA00022679"/>
    </source>
</evidence>
<dbReference type="GO" id="GO:0005524">
    <property type="term" value="F:ATP binding"/>
    <property type="evidence" value="ECO:0007669"/>
    <property type="project" value="UniProtKB-UniRule"/>
</dbReference>
<evidence type="ECO:0000256" key="7">
    <source>
        <dbReference type="HAMAP-Rule" id="MF_00109"/>
    </source>
</evidence>
<comment type="similarity">
    <text evidence="7">Belongs to the shikimate kinase family.</text>
</comment>
<feature type="binding site" evidence="7">
    <location>
        <position position="153"/>
    </location>
    <ligand>
        <name>ATP</name>
        <dbReference type="ChEBI" id="CHEBI:30616"/>
    </ligand>
</feature>
<keyword evidence="7" id="KW-0479">Metal-binding</keyword>
<dbReference type="RefSeq" id="WP_199386027.1">
    <property type="nucleotide sequence ID" value="NZ_JAEMHM010000020.1"/>
</dbReference>
<evidence type="ECO:0000256" key="1">
    <source>
        <dbReference type="ARBA" id="ARBA00022605"/>
    </source>
</evidence>
<dbReference type="EMBL" id="JAEMHM010000020">
    <property type="protein sequence ID" value="MBJ6727112.1"/>
    <property type="molecule type" value="Genomic_DNA"/>
</dbReference>
<feature type="binding site" evidence="7">
    <location>
        <position position="136"/>
    </location>
    <ligand>
        <name>substrate</name>
    </ligand>
</feature>
<evidence type="ECO:0000313" key="8">
    <source>
        <dbReference type="EMBL" id="MBJ6727112.1"/>
    </source>
</evidence>
<name>A0A8J7M1X0_9BACT</name>
<evidence type="ECO:0000256" key="3">
    <source>
        <dbReference type="ARBA" id="ARBA00022741"/>
    </source>
</evidence>
<dbReference type="Gene3D" id="3.40.50.300">
    <property type="entry name" value="P-loop containing nucleotide triphosphate hydrolases"/>
    <property type="match status" value="1"/>
</dbReference>
<accession>A0A8J7M1X0</accession>
<dbReference type="PANTHER" id="PTHR21087:SF16">
    <property type="entry name" value="SHIKIMATE KINASE 1, CHLOROPLASTIC"/>
    <property type="match status" value="1"/>
</dbReference>